<evidence type="ECO:0000256" key="8">
    <source>
        <dbReference type="ARBA" id="ARBA00022827"/>
    </source>
</evidence>
<comment type="pathway">
    <text evidence="1">Cofactor biosynthesis; FAD biosynthesis; FAD from FMN: step 1/1.</text>
</comment>
<evidence type="ECO:0000256" key="1">
    <source>
        <dbReference type="ARBA" id="ARBA00004726"/>
    </source>
</evidence>
<dbReference type="GO" id="GO:0003919">
    <property type="term" value="F:FMN adenylyltransferase activity"/>
    <property type="evidence" value="ECO:0007669"/>
    <property type="project" value="UniProtKB-EC"/>
</dbReference>
<feature type="domain" description="Phosphoadenosine phosphosulphate reductase" evidence="13">
    <location>
        <begin position="81"/>
        <end position="150"/>
    </location>
</feature>
<sequence>MTGDLHIRQNDSRVNGIIARAPPPSSDPRTLSEICHELRQKVTAFLEQSTGDELIRRVQCQVRVSIQVIEEALTRYRLEELSLSYNGGKDCLVLLVLILACLPTLASSNTGAATLPESLQAVYIVSPHPFPEVEAFVNTSAAYYHLHLSRYMLPMRDALETYLREKPTVKAIFVGTRRTDPHGEHLTHFDPTDKDWPQFMRVHPVIDWNYVDVWTFIRHLHIPYCNLYDQGFTSLGGMTDTHPNPALARKGDVTSFRPAYELTDDDEERLGRDK</sequence>
<dbReference type="STRING" id="264951.A0A443HYD7"/>
<evidence type="ECO:0000256" key="11">
    <source>
        <dbReference type="ARBA" id="ARBA00031871"/>
    </source>
</evidence>
<comment type="caution">
    <text evidence="14">The sequence shown here is derived from an EMBL/GenBank/DDBJ whole genome shotgun (WGS) entry which is preliminary data.</text>
</comment>
<evidence type="ECO:0000313" key="15">
    <source>
        <dbReference type="Proteomes" id="UP000283841"/>
    </source>
</evidence>
<dbReference type="EMBL" id="RCNU01000003">
    <property type="protein sequence ID" value="RWQ96857.1"/>
    <property type="molecule type" value="Genomic_DNA"/>
</dbReference>
<evidence type="ECO:0000256" key="6">
    <source>
        <dbReference type="ARBA" id="ARBA00022695"/>
    </source>
</evidence>
<evidence type="ECO:0000256" key="10">
    <source>
        <dbReference type="ARBA" id="ARBA00031145"/>
    </source>
</evidence>
<evidence type="ECO:0000259" key="13">
    <source>
        <dbReference type="Pfam" id="PF01507"/>
    </source>
</evidence>
<dbReference type="InterPro" id="IPR014729">
    <property type="entry name" value="Rossmann-like_a/b/a_fold"/>
</dbReference>
<gene>
    <name evidence="14" type="ORF">C8Q69DRAFT_461480</name>
</gene>
<dbReference type="SUPFAM" id="SSF52402">
    <property type="entry name" value="Adenine nucleotide alpha hydrolases-like"/>
    <property type="match status" value="1"/>
</dbReference>
<accession>A0A443HYD7</accession>
<dbReference type="RefSeq" id="XP_028486502.1">
    <property type="nucleotide sequence ID" value="XM_028630245.1"/>
</dbReference>
<comment type="catalytic activity">
    <reaction evidence="12">
        <text>FMN + ATP + H(+) = FAD + diphosphate</text>
        <dbReference type="Rhea" id="RHEA:17237"/>
        <dbReference type="ChEBI" id="CHEBI:15378"/>
        <dbReference type="ChEBI" id="CHEBI:30616"/>
        <dbReference type="ChEBI" id="CHEBI:33019"/>
        <dbReference type="ChEBI" id="CHEBI:57692"/>
        <dbReference type="ChEBI" id="CHEBI:58210"/>
        <dbReference type="EC" id="2.7.7.2"/>
    </reaction>
</comment>
<evidence type="ECO:0000256" key="4">
    <source>
        <dbReference type="ARBA" id="ARBA00022643"/>
    </source>
</evidence>
<feature type="domain" description="Phosphoadenosine phosphosulphate reductase" evidence="13">
    <location>
        <begin position="157"/>
        <end position="243"/>
    </location>
</feature>
<evidence type="ECO:0000256" key="5">
    <source>
        <dbReference type="ARBA" id="ARBA00022679"/>
    </source>
</evidence>
<evidence type="ECO:0000313" key="14">
    <source>
        <dbReference type="EMBL" id="RWQ96857.1"/>
    </source>
</evidence>
<evidence type="ECO:0000256" key="3">
    <source>
        <dbReference type="ARBA" id="ARBA00022630"/>
    </source>
</evidence>
<dbReference type="Pfam" id="PF01507">
    <property type="entry name" value="PAPS_reduct"/>
    <property type="match status" value="2"/>
</dbReference>
<dbReference type="GO" id="GO:0005524">
    <property type="term" value="F:ATP binding"/>
    <property type="evidence" value="ECO:0007669"/>
    <property type="project" value="UniProtKB-KW"/>
</dbReference>
<keyword evidence="8" id="KW-0274">FAD</keyword>
<dbReference type="GO" id="GO:0006747">
    <property type="term" value="P:FAD biosynthetic process"/>
    <property type="evidence" value="ECO:0007669"/>
    <property type="project" value="TreeGrafter"/>
</dbReference>
<protein>
    <recommendedName>
        <fullName evidence="2">FAD synthase</fullName>
        <ecNumber evidence="2">2.7.7.2</ecNumber>
    </recommendedName>
    <alternativeName>
        <fullName evidence="10">FAD pyrophosphorylase</fullName>
    </alternativeName>
    <alternativeName>
        <fullName evidence="11">FMN adenylyltransferase</fullName>
    </alternativeName>
</protein>
<keyword evidence="4" id="KW-0288">FMN</keyword>
<dbReference type="InterPro" id="IPR002500">
    <property type="entry name" value="PAPS_reduct_dom"/>
</dbReference>
<name>A0A443HYD7_BYSSP</name>
<reference evidence="14 15" key="1">
    <citation type="journal article" date="2018" name="Front. Microbiol.">
        <title>Genomic and genetic insights into a cosmopolitan fungus, Paecilomyces variotii (Eurotiales).</title>
        <authorList>
            <person name="Urquhart A.S."/>
            <person name="Mondo S.J."/>
            <person name="Makela M.R."/>
            <person name="Hane J.K."/>
            <person name="Wiebenga A."/>
            <person name="He G."/>
            <person name="Mihaltcheva S."/>
            <person name="Pangilinan J."/>
            <person name="Lipzen A."/>
            <person name="Barry K."/>
            <person name="de Vries R.P."/>
            <person name="Grigoriev I.V."/>
            <person name="Idnurm A."/>
        </authorList>
    </citation>
    <scope>NUCLEOTIDE SEQUENCE [LARGE SCALE GENOMIC DNA]</scope>
    <source>
        <strain evidence="14 15">CBS 101075</strain>
    </source>
</reference>
<keyword evidence="5" id="KW-0808">Transferase</keyword>
<organism evidence="14 15">
    <name type="scientific">Byssochlamys spectabilis</name>
    <name type="common">Paecilomyces variotii</name>
    <dbReference type="NCBI Taxonomy" id="264951"/>
    <lineage>
        <taxon>Eukaryota</taxon>
        <taxon>Fungi</taxon>
        <taxon>Dikarya</taxon>
        <taxon>Ascomycota</taxon>
        <taxon>Pezizomycotina</taxon>
        <taxon>Eurotiomycetes</taxon>
        <taxon>Eurotiomycetidae</taxon>
        <taxon>Eurotiales</taxon>
        <taxon>Thermoascaceae</taxon>
        <taxon>Paecilomyces</taxon>
    </lineage>
</organism>
<evidence type="ECO:0000256" key="9">
    <source>
        <dbReference type="ARBA" id="ARBA00022840"/>
    </source>
</evidence>
<keyword evidence="15" id="KW-1185">Reference proteome</keyword>
<dbReference type="GeneID" id="39599522"/>
<dbReference type="FunFam" id="3.40.50.620:FF:000187">
    <property type="entry name" value="Probable FAD synthetase"/>
    <property type="match status" value="1"/>
</dbReference>
<keyword evidence="7" id="KW-0547">Nucleotide-binding</keyword>
<dbReference type="PANTHER" id="PTHR23293:SF9">
    <property type="entry name" value="FAD SYNTHASE"/>
    <property type="match status" value="1"/>
</dbReference>
<dbReference type="VEuPathDB" id="FungiDB:C8Q69DRAFT_461480"/>
<dbReference type="PANTHER" id="PTHR23293">
    <property type="entry name" value="FAD SYNTHETASE-RELATED FMN ADENYLYLTRANSFERASE"/>
    <property type="match status" value="1"/>
</dbReference>
<evidence type="ECO:0000256" key="2">
    <source>
        <dbReference type="ARBA" id="ARBA00012393"/>
    </source>
</evidence>
<evidence type="ECO:0000256" key="7">
    <source>
        <dbReference type="ARBA" id="ARBA00022741"/>
    </source>
</evidence>
<dbReference type="Gene3D" id="3.40.50.620">
    <property type="entry name" value="HUPs"/>
    <property type="match status" value="1"/>
</dbReference>
<dbReference type="Proteomes" id="UP000283841">
    <property type="component" value="Unassembled WGS sequence"/>
</dbReference>
<keyword evidence="9" id="KW-0067">ATP-binding</keyword>
<proteinExistence type="predicted"/>
<evidence type="ECO:0000256" key="12">
    <source>
        <dbReference type="ARBA" id="ARBA00049494"/>
    </source>
</evidence>
<keyword evidence="3" id="KW-0285">Flavoprotein</keyword>
<dbReference type="AlphaFoldDB" id="A0A443HYD7"/>
<dbReference type="CDD" id="cd23948">
    <property type="entry name" value="FAD_synthase"/>
    <property type="match status" value="1"/>
</dbReference>
<dbReference type="EC" id="2.7.7.2" evidence="2"/>
<keyword evidence="6" id="KW-0548">Nucleotidyltransferase</keyword>